<evidence type="ECO:0000256" key="3">
    <source>
        <dbReference type="ARBA" id="ARBA00022605"/>
    </source>
</evidence>
<name>A0ABS6GJU0_9BACI</name>
<keyword evidence="5 13" id="KW-0220">Diaminopimelate biosynthesis</keyword>
<keyword evidence="6 13" id="KW-0560">Oxidoreductase</keyword>
<dbReference type="Gene3D" id="3.40.50.720">
    <property type="entry name" value="NAD(P)-binding Rossmann-like Domain"/>
    <property type="match status" value="1"/>
</dbReference>
<feature type="active site" description="Proton donor" evidence="13">
    <location>
        <position position="160"/>
    </location>
</feature>
<comment type="subunit">
    <text evidence="13">Homotetramer.</text>
</comment>
<gene>
    <name evidence="13 16" type="primary">dapB</name>
    <name evidence="16" type="ORF">KQ486_00540</name>
</gene>
<keyword evidence="3 13" id="KW-0028">Amino-acid biosynthesis</keyword>
<feature type="domain" description="Dihydrodipicolinate reductase C-terminal" evidence="15">
    <location>
        <begin position="132"/>
        <end position="266"/>
    </location>
</feature>
<evidence type="ECO:0000256" key="10">
    <source>
        <dbReference type="ARBA" id="ARBA00038983"/>
    </source>
</evidence>
<evidence type="ECO:0000256" key="7">
    <source>
        <dbReference type="ARBA" id="ARBA00023027"/>
    </source>
</evidence>
<dbReference type="PANTHER" id="PTHR20836">
    <property type="entry name" value="DIHYDRODIPICOLINATE REDUCTASE"/>
    <property type="match status" value="1"/>
</dbReference>
<feature type="binding site" evidence="13">
    <location>
        <begin position="11"/>
        <end position="16"/>
    </location>
    <ligand>
        <name>NAD(+)</name>
        <dbReference type="ChEBI" id="CHEBI:57540"/>
    </ligand>
</feature>
<dbReference type="Gene3D" id="3.30.360.10">
    <property type="entry name" value="Dihydrodipicolinate Reductase, domain 2"/>
    <property type="match status" value="1"/>
</dbReference>
<dbReference type="RefSeq" id="WP_144158874.1">
    <property type="nucleotide sequence ID" value="NZ_CAUPKR010000001.1"/>
</dbReference>
<dbReference type="EC" id="1.17.1.8" evidence="10 13"/>
<dbReference type="NCBIfam" id="TIGR00036">
    <property type="entry name" value="dapB"/>
    <property type="match status" value="1"/>
</dbReference>
<dbReference type="GO" id="GO:0008839">
    <property type="term" value="F:4-hydroxy-tetrahydrodipicolinate reductase"/>
    <property type="evidence" value="ECO:0007669"/>
    <property type="project" value="UniProtKB-EC"/>
</dbReference>
<dbReference type="EMBL" id="JAHLZF010000001">
    <property type="protein sequence ID" value="MBU6079498.1"/>
    <property type="molecule type" value="Genomic_DNA"/>
</dbReference>
<evidence type="ECO:0000256" key="5">
    <source>
        <dbReference type="ARBA" id="ARBA00022915"/>
    </source>
</evidence>
<evidence type="ECO:0000313" key="17">
    <source>
        <dbReference type="Proteomes" id="UP000812672"/>
    </source>
</evidence>
<dbReference type="PANTHER" id="PTHR20836:SF0">
    <property type="entry name" value="4-HYDROXY-TETRAHYDRODIPICOLINATE REDUCTASE 1, CHLOROPLASTIC-RELATED"/>
    <property type="match status" value="1"/>
</dbReference>
<evidence type="ECO:0000256" key="2">
    <source>
        <dbReference type="ARBA" id="ARBA00022490"/>
    </source>
</evidence>
<evidence type="ECO:0000259" key="14">
    <source>
        <dbReference type="Pfam" id="PF01113"/>
    </source>
</evidence>
<evidence type="ECO:0000256" key="4">
    <source>
        <dbReference type="ARBA" id="ARBA00022857"/>
    </source>
</evidence>
<protein>
    <recommendedName>
        <fullName evidence="10 13">4-hydroxy-tetrahydrodipicolinate reductase</fullName>
        <shortName evidence="13">HTPA reductase</shortName>
        <ecNumber evidence="10 13">1.17.1.8</ecNumber>
    </recommendedName>
</protein>
<dbReference type="CDD" id="cd02274">
    <property type="entry name" value="DHDPR_N"/>
    <property type="match status" value="1"/>
</dbReference>
<keyword evidence="7 13" id="KW-0520">NAD</keyword>
<keyword evidence="8 13" id="KW-0457">Lysine biosynthesis</keyword>
<comment type="catalytic activity">
    <reaction evidence="12 13">
        <text>(S)-2,3,4,5-tetrahydrodipicolinate + NAD(+) + H2O = (2S,4S)-4-hydroxy-2,3,4,5-tetrahydrodipicolinate + NADH + H(+)</text>
        <dbReference type="Rhea" id="RHEA:35323"/>
        <dbReference type="ChEBI" id="CHEBI:15377"/>
        <dbReference type="ChEBI" id="CHEBI:15378"/>
        <dbReference type="ChEBI" id="CHEBI:16845"/>
        <dbReference type="ChEBI" id="CHEBI:57540"/>
        <dbReference type="ChEBI" id="CHEBI:57945"/>
        <dbReference type="ChEBI" id="CHEBI:67139"/>
        <dbReference type="EC" id="1.17.1.8"/>
    </reaction>
</comment>
<evidence type="ECO:0000256" key="1">
    <source>
        <dbReference type="ARBA" id="ARBA00006642"/>
    </source>
</evidence>
<dbReference type="Pfam" id="PF01113">
    <property type="entry name" value="DapB_N"/>
    <property type="match status" value="1"/>
</dbReference>
<dbReference type="PROSITE" id="PS01298">
    <property type="entry name" value="DAPB"/>
    <property type="match status" value="1"/>
</dbReference>
<feature type="active site" description="Proton donor/acceptor" evidence="13">
    <location>
        <position position="156"/>
    </location>
</feature>
<feature type="binding site" evidence="13">
    <location>
        <begin position="126"/>
        <end position="129"/>
    </location>
    <ligand>
        <name>NAD(+)</name>
        <dbReference type="ChEBI" id="CHEBI:57540"/>
    </ligand>
</feature>
<accession>A0ABS6GJU0</accession>
<comment type="similarity">
    <text evidence="1 13">Belongs to the DapB family.</text>
</comment>
<evidence type="ECO:0000313" key="16">
    <source>
        <dbReference type="EMBL" id="MBU6079498.1"/>
    </source>
</evidence>
<dbReference type="Proteomes" id="UP000812672">
    <property type="component" value="Unassembled WGS sequence"/>
</dbReference>
<keyword evidence="2 13" id="KW-0963">Cytoplasm</keyword>
<comment type="caution">
    <text evidence="16">The sequence shown here is derived from an EMBL/GenBank/DDBJ whole genome shotgun (WGS) entry which is preliminary data.</text>
</comment>
<dbReference type="InterPro" id="IPR000846">
    <property type="entry name" value="DapB_N"/>
</dbReference>
<evidence type="ECO:0000256" key="8">
    <source>
        <dbReference type="ARBA" id="ARBA00023154"/>
    </source>
</evidence>
<evidence type="ECO:0000256" key="12">
    <source>
        <dbReference type="ARBA" id="ARBA00049396"/>
    </source>
</evidence>
<comment type="pathway">
    <text evidence="9 13">Amino-acid biosynthesis; L-lysine biosynthesis via DAP pathway; (S)-tetrahydrodipicolinate from L-aspartate: step 4/4.</text>
</comment>
<feature type="binding site" evidence="13">
    <location>
        <position position="39"/>
    </location>
    <ligand>
        <name>NADP(+)</name>
        <dbReference type="ChEBI" id="CHEBI:58349"/>
    </ligand>
</feature>
<evidence type="ECO:0000259" key="15">
    <source>
        <dbReference type="Pfam" id="PF05173"/>
    </source>
</evidence>
<comment type="caution">
    <text evidence="13">Lacks conserved residue(s) required for the propagation of feature annotation.</text>
</comment>
<dbReference type="SUPFAM" id="SSF55347">
    <property type="entry name" value="Glyceraldehyde-3-phosphate dehydrogenase-like, C-terminal domain"/>
    <property type="match status" value="1"/>
</dbReference>
<reference evidence="16 17" key="1">
    <citation type="journal article" date="2011" name="Int. J. Syst. Evol. Microbiol.">
        <title>Allobacillus halotolerans gen. nov., sp. nov. isolated from shrimp paste.</title>
        <authorList>
            <person name="Sheu S.Y."/>
            <person name="Arun A.B."/>
            <person name="Jiang S.R."/>
            <person name="Young C.C."/>
            <person name="Chen W.M."/>
        </authorList>
    </citation>
    <scope>NUCLEOTIDE SEQUENCE [LARGE SCALE GENOMIC DNA]</scope>
    <source>
        <strain evidence="16 17">LMG 24826</strain>
    </source>
</reference>
<evidence type="ECO:0000256" key="11">
    <source>
        <dbReference type="ARBA" id="ARBA00049080"/>
    </source>
</evidence>
<evidence type="ECO:0000256" key="13">
    <source>
        <dbReference type="HAMAP-Rule" id="MF_00102"/>
    </source>
</evidence>
<comment type="function">
    <text evidence="13">Catalyzes the conversion of 4-hydroxy-tetrahydrodipicolinate (HTPA) to tetrahydrodipicolinate.</text>
</comment>
<dbReference type="Pfam" id="PF05173">
    <property type="entry name" value="DapB_C"/>
    <property type="match status" value="1"/>
</dbReference>
<dbReference type="SUPFAM" id="SSF51735">
    <property type="entry name" value="NAD(P)-binding Rossmann-fold domains"/>
    <property type="match status" value="1"/>
</dbReference>
<evidence type="ECO:0000256" key="6">
    <source>
        <dbReference type="ARBA" id="ARBA00023002"/>
    </source>
</evidence>
<feature type="binding site" evidence="13">
    <location>
        <begin position="166"/>
        <end position="167"/>
    </location>
    <ligand>
        <name>(S)-2,3,4,5-tetrahydrodipicolinate</name>
        <dbReference type="ChEBI" id="CHEBI:16845"/>
    </ligand>
</feature>
<dbReference type="PIRSF" id="PIRSF000161">
    <property type="entry name" value="DHPR"/>
    <property type="match status" value="1"/>
</dbReference>
<evidence type="ECO:0000256" key="9">
    <source>
        <dbReference type="ARBA" id="ARBA00037922"/>
    </source>
</evidence>
<comment type="catalytic activity">
    <reaction evidence="11 13">
        <text>(S)-2,3,4,5-tetrahydrodipicolinate + NADP(+) + H2O = (2S,4S)-4-hydroxy-2,3,4,5-tetrahydrodipicolinate + NADPH + H(+)</text>
        <dbReference type="Rhea" id="RHEA:35331"/>
        <dbReference type="ChEBI" id="CHEBI:15377"/>
        <dbReference type="ChEBI" id="CHEBI:15378"/>
        <dbReference type="ChEBI" id="CHEBI:16845"/>
        <dbReference type="ChEBI" id="CHEBI:57783"/>
        <dbReference type="ChEBI" id="CHEBI:58349"/>
        <dbReference type="ChEBI" id="CHEBI:67139"/>
        <dbReference type="EC" id="1.17.1.8"/>
    </reaction>
</comment>
<keyword evidence="17" id="KW-1185">Reference proteome</keyword>
<dbReference type="InterPro" id="IPR023940">
    <property type="entry name" value="DHDPR_bac"/>
</dbReference>
<feature type="binding site" evidence="13">
    <location>
        <position position="157"/>
    </location>
    <ligand>
        <name>(S)-2,3,4,5-tetrahydrodipicolinate</name>
        <dbReference type="ChEBI" id="CHEBI:16845"/>
    </ligand>
</feature>
<comment type="subcellular location">
    <subcellularLocation>
        <location evidence="13">Cytoplasm</location>
    </subcellularLocation>
</comment>
<comment type="caution">
    <text evidence="13">Was originally thought to be a dihydrodipicolinate reductase (DHDPR), catalyzing the conversion of dihydrodipicolinate to tetrahydrodipicolinate. However, it was shown in E.coli that the substrate of the enzymatic reaction is not dihydrodipicolinate (DHDP) but in fact (2S,4S)-4-hydroxy-2,3,4,5-tetrahydrodipicolinic acid (HTPA), the product released by the DapA-catalyzed reaction.</text>
</comment>
<dbReference type="HAMAP" id="MF_00102">
    <property type="entry name" value="DapB"/>
    <property type="match status" value="1"/>
</dbReference>
<dbReference type="InterPro" id="IPR022663">
    <property type="entry name" value="DapB_C"/>
</dbReference>
<dbReference type="InterPro" id="IPR022664">
    <property type="entry name" value="DapB_N_CS"/>
</dbReference>
<feature type="binding site" evidence="13">
    <location>
        <begin position="100"/>
        <end position="102"/>
    </location>
    <ligand>
        <name>NAD(+)</name>
        <dbReference type="ChEBI" id="CHEBI:57540"/>
    </ligand>
</feature>
<feature type="domain" description="Dihydrodipicolinate reductase N-terminal" evidence="14">
    <location>
        <begin position="5"/>
        <end position="129"/>
    </location>
</feature>
<dbReference type="InterPro" id="IPR036291">
    <property type="entry name" value="NAD(P)-bd_dom_sf"/>
</dbReference>
<organism evidence="16 17">
    <name type="scientific">Allobacillus halotolerans</name>
    <dbReference type="NCBI Taxonomy" id="570278"/>
    <lineage>
        <taxon>Bacteria</taxon>
        <taxon>Bacillati</taxon>
        <taxon>Bacillota</taxon>
        <taxon>Bacilli</taxon>
        <taxon>Bacillales</taxon>
        <taxon>Bacillaceae</taxon>
        <taxon>Allobacillus</taxon>
    </lineage>
</organism>
<proteinExistence type="inferred from homology"/>
<sequence length="267" mass="29414">MNKTINMIVAGPRGKMGQEALALIERTDHFHLVGCIDRKNNGKKLRDLEGLPAFDAPIFTDATEAFDQVNADVLIELTNPEAGYHHAKQALIHHVRPVVGTSGFSEDQLQELKDLSTSNATGIVIAPNFAIGAILMMRFAKEAAKYFPDVEIIEKHHDNKLDAPSGTAVKTAKLIQEVREKHKQGHPDEKETIEGARGADVDGMKIHSMRLPGYIAQQEVVFGMSGQTLTINHNSADRASFMSGVEFAVNEVVNREDFVYGLENLME</sequence>
<keyword evidence="4 13" id="KW-0521">NADP</keyword>